<gene>
    <name evidence="5" type="ORF">NOG11_03325</name>
</gene>
<dbReference type="Pfam" id="PF00106">
    <property type="entry name" value="adh_short"/>
    <property type="match status" value="1"/>
</dbReference>
<dbReference type="Proteomes" id="UP001142610">
    <property type="component" value="Unassembled WGS sequence"/>
</dbReference>
<proteinExistence type="inferred from homology"/>
<accession>A0A9X2RH25</accession>
<dbReference type="GO" id="GO:0016020">
    <property type="term" value="C:membrane"/>
    <property type="evidence" value="ECO:0007669"/>
    <property type="project" value="TreeGrafter"/>
</dbReference>
<evidence type="ECO:0000256" key="2">
    <source>
        <dbReference type="ARBA" id="ARBA00023002"/>
    </source>
</evidence>
<dbReference type="PANTHER" id="PTHR44196">
    <property type="entry name" value="DEHYDROGENASE/REDUCTASE SDR FAMILY MEMBER 7B"/>
    <property type="match status" value="1"/>
</dbReference>
<evidence type="ECO:0000313" key="5">
    <source>
        <dbReference type="EMBL" id="MCQ8184409.1"/>
    </source>
</evidence>
<protein>
    <submittedName>
        <fullName evidence="5">SDR family oxidoreductase</fullName>
    </submittedName>
</protein>
<dbReference type="AlphaFoldDB" id="A0A9X2RH25"/>
<dbReference type="PRINTS" id="PR00081">
    <property type="entry name" value="GDHRDH"/>
</dbReference>
<dbReference type="InterPro" id="IPR057326">
    <property type="entry name" value="KR_dom"/>
</dbReference>
<dbReference type="EMBL" id="JANIBC010000001">
    <property type="protein sequence ID" value="MCQ8184409.1"/>
    <property type="molecule type" value="Genomic_DNA"/>
</dbReference>
<evidence type="ECO:0000313" key="6">
    <source>
        <dbReference type="Proteomes" id="UP001142610"/>
    </source>
</evidence>
<evidence type="ECO:0000259" key="4">
    <source>
        <dbReference type="SMART" id="SM00822"/>
    </source>
</evidence>
<dbReference type="InterPro" id="IPR036291">
    <property type="entry name" value="NAD(P)-bd_dom_sf"/>
</dbReference>
<keyword evidence="2" id="KW-0560">Oxidoreductase</keyword>
<dbReference type="Gene3D" id="3.40.50.720">
    <property type="entry name" value="NAD(P)-binding Rossmann-like Domain"/>
    <property type="match status" value="1"/>
</dbReference>
<dbReference type="GO" id="GO:0016491">
    <property type="term" value="F:oxidoreductase activity"/>
    <property type="evidence" value="ECO:0007669"/>
    <property type="project" value="UniProtKB-KW"/>
</dbReference>
<feature type="domain" description="Ketoreductase" evidence="4">
    <location>
        <begin position="4"/>
        <end position="176"/>
    </location>
</feature>
<dbReference type="PANTHER" id="PTHR44196:SF1">
    <property type="entry name" value="DEHYDROGENASE_REDUCTASE SDR FAMILY MEMBER 7B"/>
    <property type="match status" value="1"/>
</dbReference>
<dbReference type="InterPro" id="IPR020904">
    <property type="entry name" value="Sc_DH/Rdtase_CS"/>
</dbReference>
<organism evidence="5 6">
    <name type="scientific">Parvularcula maris</name>
    <dbReference type="NCBI Taxonomy" id="2965077"/>
    <lineage>
        <taxon>Bacteria</taxon>
        <taxon>Pseudomonadati</taxon>
        <taxon>Pseudomonadota</taxon>
        <taxon>Alphaproteobacteria</taxon>
        <taxon>Parvularculales</taxon>
        <taxon>Parvularculaceae</taxon>
        <taxon>Parvularcula</taxon>
    </lineage>
</organism>
<dbReference type="PRINTS" id="PR00080">
    <property type="entry name" value="SDRFAMILY"/>
</dbReference>
<dbReference type="PROSITE" id="PS00061">
    <property type="entry name" value="ADH_SHORT"/>
    <property type="match status" value="1"/>
</dbReference>
<reference evidence="5" key="1">
    <citation type="submission" date="2022-07" db="EMBL/GenBank/DDBJ databases">
        <title>Parvularcula maris sp. nov., an algicidal bacterium isolated from seawater.</title>
        <authorList>
            <person name="Li F."/>
        </authorList>
    </citation>
    <scope>NUCLEOTIDE SEQUENCE</scope>
    <source>
        <strain evidence="5">BGMRC 0090</strain>
    </source>
</reference>
<dbReference type="InterPro" id="IPR002347">
    <property type="entry name" value="SDR_fam"/>
</dbReference>
<evidence type="ECO:0000256" key="3">
    <source>
        <dbReference type="RuleBase" id="RU000363"/>
    </source>
</evidence>
<comment type="similarity">
    <text evidence="1 3">Belongs to the short-chain dehydrogenases/reductases (SDR) family.</text>
</comment>
<comment type="caution">
    <text evidence="5">The sequence shown here is derived from an EMBL/GenBank/DDBJ whole genome shotgun (WGS) entry which is preliminary data.</text>
</comment>
<dbReference type="SUPFAM" id="SSF51735">
    <property type="entry name" value="NAD(P)-binding Rossmann-fold domains"/>
    <property type="match status" value="1"/>
</dbReference>
<evidence type="ECO:0000256" key="1">
    <source>
        <dbReference type="ARBA" id="ARBA00006484"/>
    </source>
</evidence>
<name>A0A9X2RH25_9PROT</name>
<dbReference type="CDD" id="cd05374">
    <property type="entry name" value="17beta-HSD-like_SDR_c"/>
    <property type="match status" value="1"/>
</dbReference>
<dbReference type="RefSeq" id="WP_256618211.1">
    <property type="nucleotide sequence ID" value="NZ_JANIBC010000001.1"/>
</dbReference>
<sequence length="272" mass="29546">MTRGRVLVTGAGSGIGRACALYLADEGFHIIAAGRRLEPLQALAAERPGLIETVTMDVTDPASVEKAVAEASPIDHLVNNAGVAIMGAIEAVPLDEWRRQFEVNVFGVANVCRAVLPQMRQRGAGRIVQIGSVTGRLVPPYQGVYGSSKHALEGLTDALRREVSRFGIGVSLVRSGFVRTSFGDQEQESLKAHRLDAYAEDHDAYAKWHHDKGHKVAPDPVVVAREVEKAITAVSPKARYACPPSAKRFLLMRKVLPAAMVDRLIWKTIRGR</sequence>
<dbReference type="SMART" id="SM00822">
    <property type="entry name" value="PKS_KR"/>
    <property type="match status" value="1"/>
</dbReference>
<keyword evidence="6" id="KW-1185">Reference proteome</keyword>